<dbReference type="InterPro" id="IPR050402">
    <property type="entry name" value="OR51/52/56-like"/>
</dbReference>
<feature type="transmembrane region" description="Helical" evidence="12">
    <location>
        <begin position="27"/>
        <end position="48"/>
    </location>
</feature>
<feature type="transmembrane region" description="Helical" evidence="12">
    <location>
        <begin position="141"/>
        <end position="163"/>
    </location>
</feature>
<evidence type="ECO:0000256" key="2">
    <source>
        <dbReference type="ARBA" id="ARBA00022475"/>
    </source>
</evidence>
<evidence type="ECO:0000256" key="10">
    <source>
        <dbReference type="ARBA" id="ARBA00023224"/>
    </source>
</evidence>
<keyword evidence="5 12" id="KW-0552">Olfaction</keyword>
<dbReference type="SUPFAM" id="SSF81321">
    <property type="entry name" value="Family A G protein-coupled receptor-like"/>
    <property type="match status" value="1"/>
</dbReference>
<dbReference type="GO" id="GO:0004984">
    <property type="term" value="F:olfactory receptor activity"/>
    <property type="evidence" value="ECO:0007669"/>
    <property type="project" value="InterPro"/>
</dbReference>
<feature type="domain" description="G-protein coupled receptors family 1 profile" evidence="13">
    <location>
        <begin position="41"/>
        <end position="290"/>
    </location>
</feature>
<dbReference type="PRINTS" id="PR00237">
    <property type="entry name" value="GPCRRHODOPSN"/>
</dbReference>
<evidence type="ECO:0000256" key="5">
    <source>
        <dbReference type="ARBA" id="ARBA00022725"/>
    </source>
</evidence>
<keyword evidence="6 12" id="KW-1133">Transmembrane helix</keyword>
<dbReference type="InterPro" id="IPR017452">
    <property type="entry name" value="GPCR_Rhodpsn_7TM"/>
</dbReference>
<evidence type="ECO:0000259" key="13">
    <source>
        <dbReference type="PROSITE" id="PS50262"/>
    </source>
</evidence>
<dbReference type="InterPro" id="IPR000276">
    <property type="entry name" value="GPCR_Rhodpsn"/>
</dbReference>
<keyword evidence="15" id="KW-1185">Reference proteome</keyword>
<feature type="transmembrane region" description="Helical" evidence="12">
    <location>
        <begin position="270"/>
        <end position="292"/>
    </location>
</feature>
<accession>A0A8C6SQF1</accession>
<proteinExistence type="inferred from homology"/>
<dbReference type="GO" id="GO:0004930">
    <property type="term" value="F:G protein-coupled receptor activity"/>
    <property type="evidence" value="ECO:0007669"/>
    <property type="project" value="UniProtKB-KW"/>
</dbReference>
<feature type="transmembrane region" description="Helical" evidence="12">
    <location>
        <begin position="235"/>
        <end position="258"/>
    </location>
</feature>
<dbReference type="GO" id="GO:0005886">
    <property type="term" value="C:plasma membrane"/>
    <property type="evidence" value="ECO:0007669"/>
    <property type="project" value="UniProtKB-SubCell"/>
</dbReference>
<evidence type="ECO:0000256" key="7">
    <source>
        <dbReference type="ARBA" id="ARBA00023040"/>
    </source>
</evidence>
<reference evidence="14" key="2">
    <citation type="submission" date="2025-09" db="UniProtKB">
        <authorList>
            <consortium name="Ensembl"/>
        </authorList>
    </citation>
    <scope>IDENTIFICATION</scope>
</reference>
<keyword evidence="8 12" id="KW-0472">Membrane</keyword>
<dbReference type="Proteomes" id="UP000694523">
    <property type="component" value="Unplaced"/>
</dbReference>
<evidence type="ECO:0000256" key="8">
    <source>
        <dbReference type="ARBA" id="ARBA00023136"/>
    </source>
</evidence>
<comment type="similarity">
    <text evidence="11">Belongs to the G-protein coupled receptor 1 family.</text>
</comment>
<dbReference type="FunFam" id="1.20.1070.10:FF:000013">
    <property type="entry name" value="Olfactory receptor"/>
    <property type="match status" value="1"/>
</dbReference>
<comment type="subcellular location">
    <subcellularLocation>
        <location evidence="1 12">Cell membrane</location>
        <topology evidence="1 12">Multi-pass membrane protein</topology>
    </subcellularLocation>
</comment>
<dbReference type="InterPro" id="IPR000725">
    <property type="entry name" value="Olfact_rcpt"/>
</dbReference>
<dbReference type="PANTHER" id="PTHR26450">
    <property type="entry name" value="OLFACTORY RECEPTOR 56B1-RELATED"/>
    <property type="match status" value="1"/>
</dbReference>
<feature type="transmembrane region" description="Helical" evidence="12">
    <location>
        <begin position="60"/>
        <end position="82"/>
    </location>
</feature>
<dbReference type="AlphaFoldDB" id="A0A8C6SQF1"/>
<protein>
    <recommendedName>
        <fullName evidence="12">Olfactory receptor</fullName>
    </recommendedName>
</protein>
<organism evidence="14 15">
    <name type="scientific">Neogobius melanostomus</name>
    <name type="common">round goby</name>
    <dbReference type="NCBI Taxonomy" id="47308"/>
    <lineage>
        <taxon>Eukaryota</taxon>
        <taxon>Metazoa</taxon>
        <taxon>Chordata</taxon>
        <taxon>Craniata</taxon>
        <taxon>Vertebrata</taxon>
        <taxon>Euteleostomi</taxon>
        <taxon>Actinopterygii</taxon>
        <taxon>Neopterygii</taxon>
        <taxon>Teleostei</taxon>
        <taxon>Neoteleostei</taxon>
        <taxon>Acanthomorphata</taxon>
        <taxon>Gobiaria</taxon>
        <taxon>Gobiiformes</taxon>
        <taxon>Gobioidei</taxon>
        <taxon>Gobiidae</taxon>
        <taxon>Benthophilinae</taxon>
        <taxon>Neogobiini</taxon>
        <taxon>Neogobius</taxon>
    </lineage>
</organism>
<evidence type="ECO:0000256" key="4">
    <source>
        <dbReference type="ARBA" id="ARBA00022692"/>
    </source>
</evidence>
<feature type="transmembrane region" description="Helical" evidence="12">
    <location>
        <begin position="102"/>
        <end position="120"/>
    </location>
</feature>
<feature type="transmembrane region" description="Helical" evidence="12">
    <location>
        <begin position="200"/>
        <end position="223"/>
    </location>
</feature>
<dbReference type="PRINTS" id="PR00245">
    <property type="entry name" value="OLFACTORYR"/>
</dbReference>
<evidence type="ECO:0000256" key="12">
    <source>
        <dbReference type="RuleBase" id="RU363047"/>
    </source>
</evidence>
<dbReference type="Gene3D" id="1.20.1070.10">
    <property type="entry name" value="Rhodopsin 7-helix transmembrane proteins"/>
    <property type="match status" value="1"/>
</dbReference>
<dbReference type="SMART" id="SM01381">
    <property type="entry name" value="7TM_GPCR_Srsx"/>
    <property type="match status" value="1"/>
</dbReference>
<keyword evidence="4 11" id="KW-0812">Transmembrane</keyword>
<keyword evidence="9 11" id="KW-0675">Receptor</keyword>
<evidence type="ECO:0000256" key="9">
    <source>
        <dbReference type="ARBA" id="ARBA00023170"/>
    </source>
</evidence>
<evidence type="ECO:0000256" key="6">
    <source>
        <dbReference type="ARBA" id="ARBA00022989"/>
    </source>
</evidence>
<sequence length="331" mass="36351">NYHEWNWDVSDFRFLAFPFPLWQRGLIALPLASVFGLVLLANCGLLLVVIRVRALWCPMYILVGALCLVDLLSVLVIIPNAVLVLLNPAHSISLAECLTQMFLTHFLSSLASTLLLAMALDRYVAICHPLRYRQLVNRSSFLALSLFMLLRSGSVMAVLVALAGSLDFCGSRVIEHLYCDHMALVQLGCGDTGPSRGAGVAVIVCFVGLDIPLITLSYLQILVVVHQAGEDRWKALHTCGTHLIVLLVFYLVGTVAFLSNNLHLGLPTDLNTLMGLVYILLPATVNPIIYGVRTAEIRQGFSRVFSKSSRIWSRKQGVSGLKVSRAASENH</sequence>
<evidence type="ECO:0000256" key="3">
    <source>
        <dbReference type="ARBA" id="ARBA00022606"/>
    </source>
</evidence>
<dbReference type="Ensembl" id="ENSNMLT00000010860.1">
    <property type="protein sequence ID" value="ENSNMLP00000009607.1"/>
    <property type="gene ID" value="ENSNMLG00000006669.1"/>
</dbReference>
<dbReference type="Pfam" id="PF13853">
    <property type="entry name" value="7tm_4"/>
    <property type="match status" value="1"/>
</dbReference>
<keyword evidence="2 12" id="KW-1003">Cell membrane</keyword>
<keyword evidence="7 11" id="KW-0297">G-protein coupled receptor</keyword>
<dbReference type="PROSITE" id="PS50262">
    <property type="entry name" value="G_PROTEIN_RECEP_F1_2"/>
    <property type="match status" value="1"/>
</dbReference>
<evidence type="ECO:0000256" key="11">
    <source>
        <dbReference type="RuleBase" id="RU000688"/>
    </source>
</evidence>
<name>A0A8C6SQF1_9GOBI</name>
<evidence type="ECO:0000313" key="14">
    <source>
        <dbReference type="Ensembl" id="ENSNMLP00000009607.1"/>
    </source>
</evidence>
<keyword evidence="3 12" id="KW-0716">Sensory transduction</keyword>
<dbReference type="PANTHER" id="PTHR26450:SF429">
    <property type="entry name" value="OLFACTORY RECEPTOR"/>
    <property type="match status" value="1"/>
</dbReference>
<reference evidence="14" key="1">
    <citation type="submission" date="2025-08" db="UniProtKB">
        <authorList>
            <consortium name="Ensembl"/>
        </authorList>
    </citation>
    <scope>IDENTIFICATION</scope>
</reference>
<evidence type="ECO:0000313" key="15">
    <source>
        <dbReference type="Proteomes" id="UP000694523"/>
    </source>
</evidence>
<evidence type="ECO:0000256" key="1">
    <source>
        <dbReference type="ARBA" id="ARBA00004651"/>
    </source>
</evidence>
<keyword evidence="10 11" id="KW-0807">Transducer</keyword>
<dbReference type="PROSITE" id="PS00237">
    <property type="entry name" value="G_PROTEIN_RECEP_F1_1"/>
    <property type="match status" value="1"/>
</dbReference>